<evidence type="ECO:0000313" key="2">
    <source>
        <dbReference type="EnsemblPlants" id="cds.evm.model.ctgX62.1"/>
    </source>
</evidence>
<dbReference type="EnsemblPlants" id="evm.model.ctgX62.1">
    <property type="protein sequence ID" value="cds.evm.model.ctgX62.1"/>
    <property type="gene ID" value="evm.TU.ctgX62.1"/>
</dbReference>
<reference evidence="2" key="1">
    <citation type="submission" date="2021-03" db="UniProtKB">
        <authorList>
            <consortium name="EnsemblPlants"/>
        </authorList>
    </citation>
    <scope>IDENTIFICATION</scope>
</reference>
<dbReference type="Proteomes" id="UP000596661">
    <property type="component" value="Unassembled WGS sequence"/>
</dbReference>
<sequence length="161" mass="18125">MDVGHLIAVPSPKNQKEDKNEFKRHKFTYRFYGTGRGRQNRRSSRGKGTQGGPKEMIEPVRRQVHVQSHHSKASPLRVFCCSPVRFFKASTSRCPSAGFAEAEVVFPRFEDPLPRHQDLSQHFTEVTGIPSLRESRKSWLGAGVSTGAFRRLISSTIFPGA</sequence>
<dbReference type="AlphaFoldDB" id="A0A803QSL2"/>
<evidence type="ECO:0000313" key="3">
    <source>
        <dbReference type="Proteomes" id="UP000596661"/>
    </source>
</evidence>
<keyword evidence="3" id="KW-1185">Reference proteome</keyword>
<accession>A0A803QSL2</accession>
<dbReference type="Gramene" id="evm.model.ctgX62.1">
    <property type="protein sequence ID" value="cds.evm.model.ctgX62.1"/>
    <property type="gene ID" value="evm.TU.ctgX62.1"/>
</dbReference>
<evidence type="ECO:0000256" key="1">
    <source>
        <dbReference type="SAM" id="MobiDB-lite"/>
    </source>
</evidence>
<feature type="region of interest" description="Disordered" evidence="1">
    <location>
        <begin position="31"/>
        <end position="55"/>
    </location>
</feature>
<protein>
    <submittedName>
        <fullName evidence="2">Uncharacterized protein</fullName>
    </submittedName>
</protein>
<proteinExistence type="predicted"/>
<organism evidence="2 3">
    <name type="scientific">Cannabis sativa</name>
    <name type="common">Hemp</name>
    <name type="synonym">Marijuana</name>
    <dbReference type="NCBI Taxonomy" id="3483"/>
    <lineage>
        <taxon>Eukaryota</taxon>
        <taxon>Viridiplantae</taxon>
        <taxon>Streptophyta</taxon>
        <taxon>Embryophyta</taxon>
        <taxon>Tracheophyta</taxon>
        <taxon>Spermatophyta</taxon>
        <taxon>Magnoliopsida</taxon>
        <taxon>eudicotyledons</taxon>
        <taxon>Gunneridae</taxon>
        <taxon>Pentapetalae</taxon>
        <taxon>rosids</taxon>
        <taxon>fabids</taxon>
        <taxon>Rosales</taxon>
        <taxon>Cannabaceae</taxon>
        <taxon>Cannabis</taxon>
    </lineage>
</organism>
<feature type="region of interest" description="Disordered" evidence="1">
    <location>
        <begin position="1"/>
        <end position="20"/>
    </location>
</feature>
<name>A0A803QSL2_CANSA</name>